<dbReference type="InterPro" id="IPR038434">
    <property type="entry name" value="YARHG_sf"/>
</dbReference>
<sequence>MIRLFISIVAFISTISCSQENEKFDSIFKLILSDKVISESDLSSYTKSSDLRIIRNSIFAKHGYIFKSDELKDFFAKKSWYKVRFHNVDNLLSQNDKRNIELISYKESNSEIQEFIAVDADVKPSQKDEMYFGFWHDSPVVASGWGDTLSLFPNGKIITRFNTMDCAKRVMAYAGSWVIEKNILIIRYSLKQHIEGGEFETASGSCGSDKELVNGQVKVLKLSPSMKVEYKVSSVSIDNNDYSLQGLPVISVEDARYWKLNDNPNYY</sequence>
<evidence type="ECO:0000259" key="1">
    <source>
        <dbReference type="SMART" id="SM01324"/>
    </source>
</evidence>
<dbReference type="RefSeq" id="WP_135756482.1">
    <property type="nucleotide sequence ID" value="NZ_RQHS01000012.1"/>
</dbReference>
<dbReference type="EMBL" id="RQHS01000012">
    <property type="protein sequence ID" value="TGN00016.1"/>
    <property type="molecule type" value="Genomic_DNA"/>
</dbReference>
<proteinExistence type="predicted"/>
<protein>
    <submittedName>
        <fullName evidence="2">YARHG domain-containing protein</fullName>
    </submittedName>
</protein>
<gene>
    <name evidence="2" type="ORF">EHR06_07805</name>
</gene>
<dbReference type="OrthoDB" id="359072at2"/>
<dbReference type="SMART" id="SM01324">
    <property type="entry name" value="YARHG"/>
    <property type="match status" value="1"/>
</dbReference>
<dbReference type="InterPro" id="IPR025582">
    <property type="entry name" value="YARHG_dom"/>
</dbReference>
<feature type="domain" description="YARHG" evidence="1">
    <location>
        <begin position="24"/>
        <end position="107"/>
    </location>
</feature>
<dbReference type="Gene3D" id="1.20.58.1690">
    <property type="match status" value="1"/>
</dbReference>
<dbReference type="Proteomes" id="UP000297241">
    <property type="component" value="Unassembled WGS sequence"/>
</dbReference>
<keyword evidence="3" id="KW-1185">Reference proteome</keyword>
<accession>A0A4Z1AUL4</accession>
<organism evidence="2 3">
    <name type="scientific">Leptospira dzoumogneensis</name>
    <dbReference type="NCBI Taxonomy" id="2484904"/>
    <lineage>
        <taxon>Bacteria</taxon>
        <taxon>Pseudomonadati</taxon>
        <taxon>Spirochaetota</taxon>
        <taxon>Spirochaetia</taxon>
        <taxon>Leptospirales</taxon>
        <taxon>Leptospiraceae</taxon>
        <taxon>Leptospira</taxon>
    </lineage>
</organism>
<evidence type="ECO:0000313" key="2">
    <source>
        <dbReference type="EMBL" id="TGN00016.1"/>
    </source>
</evidence>
<name>A0A4Z1AUL4_9LEPT</name>
<evidence type="ECO:0000313" key="3">
    <source>
        <dbReference type="Proteomes" id="UP000297241"/>
    </source>
</evidence>
<reference evidence="2" key="1">
    <citation type="journal article" date="2019" name="PLoS Negl. Trop. Dis.">
        <title>Revisiting the worldwide diversity of Leptospira species in the environment.</title>
        <authorList>
            <person name="Vincent A.T."/>
            <person name="Schiettekatte O."/>
            <person name="Bourhy P."/>
            <person name="Veyrier F.J."/>
            <person name="Picardeau M."/>
        </authorList>
    </citation>
    <scope>NUCLEOTIDE SEQUENCE [LARGE SCALE GENOMIC DNA]</scope>
    <source>
        <strain evidence="2">201601113</strain>
    </source>
</reference>
<dbReference type="PROSITE" id="PS51257">
    <property type="entry name" value="PROKAR_LIPOPROTEIN"/>
    <property type="match status" value="1"/>
</dbReference>
<dbReference type="AlphaFoldDB" id="A0A4Z1AUL4"/>
<comment type="caution">
    <text evidence="2">The sequence shown here is derived from an EMBL/GenBank/DDBJ whole genome shotgun (WGS) entry which is preliminary data.</text>
</comment>
<dbReference type="Pfam" id="PF13308">
    <property type="entry name" value="YARHG"/>
    <property type="match status" value="1"/>
</dbReference>